<evidence type="ECO:0000313" key="2">
    <source>
        <dbReference type="EMBL" id="BFF90035.1"/>
    </source>
</evidence>
<protein>
    <submittedName>
        <fullName evidence="2">Uncharacterized protein</fullName>
    </submittedName>
</protein>
<accession>A0AAU9F4J9</accession>
<proteinExistence type="predicted"/>
<reference evidence="2 3" key="1">
    <citation type="submission" date="2024-02" db="EMBL/GenBank/DDBJ databases">
        <title>A chromosome-level genome assembly of Drosophila madeirensis, a fruit fly species endemic to Madeira island.</title>
        <authorList>
            <person name="Tomihara K."/>
            <person name="Llopart A."/>
            <person name="Yamamoto D."/>
        </authorList>
    </citation>
    <scope>NUCLEOTIDE SEQUENCE [LARGE SCALE GENOMIC DNA]</scope>
    <source>
        <strain evidence="2 3">RF1</strain>
    </source>
</reference>
<keyword evidence="1" id="KW-0812">Transmembrane</keyword>
<dbReference type="Proteomes" id="UP001500889">
    <property type="component" value="Chromosome O"/>
</dbReference>
<organism evidence="2 3">
    <name type="scientific">Drosophila madeirensis</name>
    <name type="common">Fruit fly</name>
    <dbReference type="NCBI Taxonomy" id="30013"/>
    <lineage>
        <taxon>Eukaryota</taxon>
        <taxon>Metazoa</taxon>
        <taxon>Ecdysozoa</taxon>
        <taxon>Arthropoda</taxon>
        <taxon>Hexapoda</taxon>
        <taxon>Insecta</taxon>
        <taxon>Pterygota</taxon>
        <taxon>Neoptera</taxon>
        <taxon>Endopterygota</taxon>
        <taxon>Diptera</taxon>
        <taxon>Brachycera</taxon>
        <taxon>Muscomorpha</taxon>
        <taxon>Ephydroidea</taxon>
        <taxon>Drosophilidae</taxon>
        <taxon>Drosophila</taxon>
        <taxon>Sophophora</taxon>
    </lineage>
</organism>
<feature type="transmembrane region" description="Helical" evidence="1">
    <location>
        <begin position="20"/>
        <end position="37"/>
    </location>
</feature>
<keyword evidence="3" id="KW-1185">Reference proteome</keyword>
<evidence type="ECO:0000313" key="3">
    <source>
        <dbReference type="Proteomes" id="UP001500889"/>
    </source>
</evidence>
<dbReference type="EMBL" id="AP029263">
    <property type="protein sequence ID" value="BFF90035.1"/>
    <property type="molecule type" value="Genomic_DNA"/>
</dbReference>
<name>A0AAU9F4J9_DROMD</name>
<keyword evidence="1" id="KW-1133">Transmembrane helix</keyword>
<dbReference type="AlphaFoldDB" id="A0AAU9F4J9"/>
<evidence type="ECO:0000256" key="1">
    <source>
        <dbReference type="SAM" id="Phobius"/>
    </source>
</evidence>
<gene>
    <name evidence="2" type="ORF">DMAD_08639</name>
</gene>
<keyword evidence="1" id="KW-0472">Membrane</keyword>
<sequence length="189" mass="21781">MPQNQIISVNSQSCVMKVQHFFRVLMLAFLALSWSTSEARRHRIRVRHRHRHRISRFMRVKPPPMWPTCPAMERGPLVPLVKSAIMGQMSKKLLEKCGYEEELSQLEVWRETMHKKLDNDMVVDVIAWLYEEVEVLFNTPVVPQAGQAGHPAVSHPDSEGPTAPENCHDFRLYVQVVDDGVNVNDADWS</sequence>